<evidence type="ECO:0000313" key="2">
    <source>
        <dbReference type="EMBL" id="CAH3143070.1"/>
    </source>
</evidence>
<evidence type="ECO:0000256" key="1">
    <source>
        <dbReference type="SAM" id="Phobius"/>
    </source>
</evidence>
<gene>
    <name evidence="2" type="ORF">PMEA_00020420</name>
</gene>
<dbReference type="EMBL" id="CALNXJ010000037">
    <property type="protein sequence ID" value="CAH3143070.1"/>
    <property type="molecule type" value="Genomic_DNA"/>
</dbReference>
<keyword evidence="1" id="KW-1133">Transmembrane helix</keyword>
<protein>
    <submittedName>
        <fullName evidence="2">Uncharacterized protein</fullName>
    </submittedName>
</protein>
<dbReference type="AlphaFoldDB" id="A0AAU9XBE5"/>
<comment type="caution">
    <text evidence="2">The sequence shown here is derived from an EMBL/GenBank/DDBJ whole genome shotgun (WGS) entry which is preliminary data.</text>
</comment>
<keyword evidence="1" id="KW-0472">Membrane</keyword>
<name>A0AAU9XBE5_9CNID</name>
<keyword evidence="3" id="KW-1185">Reference proteome</keyword>
<proteinExistence type="predicted"/>
<feature type="transmembrane region" description="Helical" evidence="1">
    <location>
        <begin position="16"/>
        <end position="36"/>
    </location>
</feature>
<reference evidence="2 3" key="1">
    <citation type="submission" date="2022-05" db="EMBL/GenBank/DDBJ databases">
        <authorList>
            <consortium name="Genoscope - CEA"/>
            <person name="William W."/>
        </authorList>
    </citation>
    <scope>NUCLEOTIDE SEQUENCE [LARGE SCALE GENOMIC DNA]</scope>
</reference>
<feature type="non-terminal residue" evidence="2">
    <location>
        <position position="60"/>
    </location>
</feature>
<sequence length="60" mass="6733">MSNLYHFQIPKYGPRFVLYSGLVLCGGSLILLTFNLNGIPYLNYQSIFISSQRSGDIKSS</sequence>
<dbReference type="Proteomes" id="UP001159428">
    <property type="component" value="Unassembled WGS sequence"/>
</dbReference>
<organism evidence="2 3">
    <name type="scientific">Pocillopora meandrina</name>
    <dbReference type="NCBI Taxonomy" id="46732"/>
    <lineage>
        <taxon>Eukaryota</taxon>
        <taxon>Metazoa</taxon>
        <taxon>Cnidaria</taxon>
        <taxon>Anthozoa</taxon>
        <taxon>Hexacorallia</taxon>
        <taxon>Scleractinia</taxon>
        <taxon>Astrocoeniina</taxon>
        <taxon>Pocilloporidae</taxon>
        <taxon>Pocillopora</taxon>
    </lineage>
</organism>
<accession>A0AAU9XBE5</accession>
<keyword evidence="1" id="KW-0812">Transmembrane</keyword>
<evidence type="ECO:0000313" key="3">
    <source>
        <dbReference type="Proteomes" id="UP001159428"/>
    </source>
</evidence>